<evidence type="ECO:0000313" key="1">
    <source>
        <dbReference type="EMBL" id="MBO1916566.1"/>
    </source>
</evidence>
<protein>
    <submittedName>
        <fullName evidence="1">Uncharacterized protein</fullName>
    </submittedName>
</protein>
<sequence length="72" mass="8289">MVARDNPKGQDAYYLKNFDTYVDLLKISNEAINVNNRILIIVFGLKNVMISRKTNRNIPKKHRGNQKEDAIG</sequence>
<dbReference type="AlphaFoldDB" id="A0A939NH08"/>
<name>A0A939NH08_PRORE</name>
<accession>A0A939NH08</accession>
<evidence type="ECO:0000313" key="2">
    <source>
        <dbReference type="Proteomes" id="UP000664477"/>
    </source>
</evidence>
<dbReference type="Proteomes" id="UP000664477">
    <property type="component" value="Unassembled WGS sequence"/>
</dbReference>
<reference evidence="1" key="1">
    <citation type="submission" date="2021-03" db="EMBL/GenBank/DDBJ databases">
        <title>Molecular epidemiology and mechanisms of colistin and carbapenem resistance in Enterobacteriaceae from clinical isolates, the environment and porcine samples in Pretoria, South Africa.</title>
        <authorList>
            <person name="Bogoshi D."/>
            <person name="Mbelle N.M."/>
            <person name="Naidoo V."/>
            <person name="Osei Sekyere J."/>
        </authorList>
    </citation>
    <scope>NUCLEOTIDE SEQUENCE</scope>
    <source>
        <strain evidence="1">C052</strain>
    </source>
</reference>
<gene>
    <name evidence="1" type="ORF">J4727_17725</name>
</gene>
<organism evidence="1 2">
    <name type="scientific">Providencia rettgeri</name>
    <dbReference type="NCBI Taxonomy" id="587"/>
    <lineage>
        <taxon>Bacteria</taxon>
        <taxon>Pseudomonadati</taxon>
        <taxon>Pseudomonadota</taxon>
        <taxon>Gammaproteobacteria</taxon>
        <taxon>Enterobacterales</taxon>
        <taxon>Morganellaceae</taxon>
        <taxon>Providencia</taxon>
    </lineage>
</organism>
<dbReference type="EMBL" id="JAGETQ010000153">
    <property type="protein sequence ID" value="MBO1916566.1"/>
    <property type="molecule type" value="Genomic_DNA"/>
</dbReference>
<proteinExistence type="predicted"/>
<comment type="caution">
    <text evidence="1">The sequence shown here is derived from an EMBL/GenBank/DDBJ whole genome shotgun (WGS) entry which is preliminary data.</text>
</comment>